<evidence type="ECO:0000256" key="7">
    <source>
        <dbReference type="SAM" id="SignalP"/>
    </source>
</evidence>
<dbReference type="GO" id="GO:0016740">
    <property type="term" value="F:transferase activity"/>
    <property type="evidence" value="ECO:0007669"/>
    <property type="project" value="UniProtKB-KW"/>
</dbReference>
<feature type="active site" description="Nucleophile" evidence="6">
    <location>
        <position position="477"/>
    </location>
</feature>
<dbReference type="InterPro" id="IPR005490">
    <property type="entry name" value="LD_TPept_cat_dom"/>
</dbReference>
<dbReference type="Proteomes" id="UP000886819">
    <property type="component" value="Unassembled WGS sequence"/>
</dbReference>
<comment type="pathway">
    <text evidence="1 6">Cell wall biogenesis; peptidoglycan biosynthesis.</text>
</comment>
<keyword evidence="4 6" id="KW-0573">Peptidoglycan synthesis</keyword>
<dbReference type="AlphaFoldDB" id="A0A9D0YVE9"/>
<sequence>MKKTLILSLCLLFCLSVPAAAAALSMPSAPDVVRPGKSYEFVLETAAEGTVSMTLEDAGGQTYTVMRDYPLQIGENVLRWDGLLPDFSPVAEGDYTLRLQMGDGQSLSAPLRVGAPYPLLSETGHVSGLDAVEVTLYASEAGTLFVRVETADGATLLEDSLPVQAGETVYAWGYAQDGQRVPAGQYLLVFQLRTANGFSSNEQYSYVEVSAPADESVDAQAAAQAIVDITPSPTPVATPTPEPTPALSAPYSQVDDGTFWAMHPGETDDAVIWDVLTQPIIVYDDGKLNGKEHAYLMENPDGTGEQVAQLHALSQGVHVIGEVNEYGYVLVEAFSNYDRDYSPETDEERAHAFDVKQGYVLAENLKTVEVHQDMALLIDKLTQRMYLFIDGERVTEFIISTGLVTNEEDTLFETIPGEYITVSHTGTLVDGNMNSAMAIRINGGILLHEVPHKINADGTKNYASFEGYLGQKKSHGCIRNERRKTPEGYNQAWIWENFERGEPYKVIIWDDLNRVDTPTVWRENPYH</sequence>
<evidence type="ECO:0000313" key="9">
    <source>
        <dbReference type="EMBL" id="HIQ62101.1"/>
    </source>
</evidence>
<evidence type="ECO:0000256" key="4">
    <source>
        <dbReference type="ARBA" id="ARBA00022984"/>
    </source>
</evidence>
<protein>
    <submittedName>
        <fullName evidence="9">L,D-transpeptidase family protein</fullName>
    </submittedName>
</protein>
<name>A0A9D0YVE9_9FIRM</name>
<dbReference type="Pfam" id="PF03734">
    <property type="entry name" value="YkuD"/>
    <property type="match status" value="1"/>
</dbReference>
<dbReference type="EMBL" id="DVFI01000010">
    <property type="protein sequence ID" value="HIQ62101.1"/>
    <property type="molecule type" value="Genomic_DNA"/>
</dbReference>
<dbReference type="Gene3D" id="2.40.440.10">
    <property type="entry name" value="L,D-transpeptidase catalytic domain-like"/>
    <property type="match status" value="1"/>
</dbReference>
<dbReference type="InterPro" id="IPR038063">
    <property type="entry name" value="Transpep_catalytic_dom"/>
</dbReference>
<proteinExistence type="predicted"/>
<feature type="signal peptide" evidence="7">
    <location>
        <begin position="1"/>
        <end position="22"/>
    </location>
</feature>
<keyword evidence="5 6" id="KW-0961">Cell wall biogenesis/degradation</keyword>
<accession>A0A9D0YVE9</accession>
<reference evidence="9" key="2">
    <citation type="journal article" date="2021" name="PeerJ">
        <title>Extensive microbial diversity within the chicken gut microbiome revealed by metagenomics and culture.</title>
        <authorList>
            <person name="Gilroy R."/>
            <person name="Ravi A."/>
            <person name="Getino M."/>
            <person name="Pursley I."/>
            <person name="Horton D.L."/>
            <person name="Alikhan N.F."/>
            <person name="Baker D."/>
            <person name="Gharbi K."/>
            <person name="Hall N."/>
            <person name="Watson M."/>
            <person name="Adriaenssens E.M."/>
            <person name="Foster-Nyarko E."/>
            <person name="Jarju S."/>
            <person name="Secka A."/>
            <person name="Antonio M."/>
            <person name="Oren A."/>
            <person name="Chaudhuri R.R."/>
            <person name="La Ragione R."/>
            <person name="Hildebrand F."/>
            <person name="Pallen M.J."/>
        </authorList>
    </citation>
    <scope>NUCLEOTIDE SEQUENCE</scope>
    <source>
        <strain evidence="9">ChiHile30-977</strain>
    </source>
</reference>
<dbReference type="GO" id="GO:0071555">
    <property type="term" value="P:cell wall organization"/>
    <property type="evidence" value="ECO:0007669"/>
    <property type="project" value="UniProtKB-UniRule"/>
</dbReference>
<keyword evidence="7" id="KW-0732">Signal</keyword>
<dbReference type="GO" id="GO:0008360">
    <property type="term" value="P:regulation of cell shape"/>
    <property type="evidence" value="ECO:0007669"/>
    <property type="project" value="UniProtKB-UniRule"/>
</dbReference>
<evidence type="ECO:0000256" key="6">
    <source>
        <dbReference type="PROSITE-ProRule" id="PRU01373"/>
    </source>
</evidence>
<evidence type="ECO:0000256" key="2">
    <source>
        <dbReference type="ARBA" id="ARBA00022679"/>
    </source>
</evidence>
<dbReference type="SUPFAM" id="SSF141523">
    <property type="entry name" value="L,D-transpeptidase catalytic domain-like"/>
    <property type="match status" value="1"/>
</dbReference>
<evidence type="ECO:0000256" key="3">
    <source>
        <dbReference type="ARBA" id="ARBA00022960"/>
    </source>
</evidence>
<evidence type="ECO:0000259" key="8">
    <source>
        <dbReference type="PROSITE" id="PS52029"/>
    </source>
</evidence>
<dbReference type="Gene3D" id="2.60.40.4070">
    <property type="match status" value="1"/>
</dbReference>
<organism evidence="9 10">
    <name type="scientific">Candidatus Avichristensenella intestinipullorum</name>
    <dbReference type="NCBI Taxonomy" id="2840693"/>
    <lineage>
        <taxon>Bacteria</taxon>
        <taxon>Bacillati</taxon>
        <taxon>Bacillota</taxon>
        <taxon>Clostridia</taxon>
        <taxon>Candidatus Avichristensenella</taxon>
    </lineage>
</organism>
<feature type="chain" id="PRO_5039302149" evidence="7">
    <location>
        <begin position="23"/>
        <end position="527"/>
    </location>
</feature>
<feature type="domain" description="L,D-TPase catalytic" evidence="8">
    <location>
        <begin position="374"/>
        <end position="507"/>
    </location>
</feature>
<dbReference type="PROSITE" id="PS52029">
    <property type="entry name" value="LD_TPASE"/>
    <property type="match status" value="1"/>
</dbReference>
<feature type="active site" description="Proton donor/acceptor" evidence="6">
    <location>
        <position position="448"/>
    </location>
</feature>
<evidence type="ECO:0000256" key="5">
    <source>
        <dbReference type="ARBA" id="ARBA00023316"/>
    </source>
</evidence>
<dbReference type="GO" id="GO:0009252">
    <property type="term" value="P:peptidoglycan biosynthetic process"/>
    <property type="evidence" value="ECO:0007669"/>
    <property type="project" value="UniProtKB-KW"/>
</dbReference>
<evidence type="ECO:0000256" key="1">
    <source>
        <dbReference type="ARBA" id="ARBA00004752"/>
    </source>
</evidence>
<keyword evidence="3 6" id="KW-0133">Cell shape</keyword>
<evidence type="ECO:0000313" key="10">
    <source>
        <dbReference type="Proteomes" id="UP000886819"/>
    </source>
</evidence>
<keyword evidence="2" id="KW-0808">Transferase</keyword>
<dbReference type="CDD" id="cd16913">
    <property type="entry name" value="YkuD_like"/>
    <property type="match status" value="1"/>
</dbReference>
<comment type="caution">
    <text evidence="9">The sequence shown here is derived from an EMBL/GenBank/DDBJ whole genome shotgun (WGS) entry which is preliminary data.</text>
</comment>
<reference evidence="9" key="1">
    <citation type="submission" date="2020-10" db="EMBL/GenBank/DDBJ databases">
        <authorList>
            <person name="Gilroy R."/>
        </authorList>
    </citation>
    <scope>NUCLEOTIDE SEQUENCE</scope>
    <source>
        <strain evidence="9">ChiHile30-977</strain>
    </source>
</reference>
<gene>
    <name evidence="9" type="ORF">IAA66_00765</name>
</gene>